<accession>A0A0A8HUJ7</accession>
<dbReference type="RefSeq" id="WP_039625725.1">
    <property type="nucleotide sequence ID" value="NZ_CP007775.1"/>
</dbReference>
<dbReference type="KEGG" id="cln:UPTC3659_0645"/>
<reference evidence="1 2" key="1">
    <citation type="journal article" date="2014" name="Genome Biol. Evol.">
        <title>Comparative Genomics of the Campylobacter lari Group.</title>
        <authorList>
            <person name="Miller W.G."/>
            <person name="Yee E."/>
            <person name="Chapman M.H."/>
            <person name="Smith T.P."/>
            <person name="Bono J.L."/>
            <person name="Huynh S."/>
            <person name="Parker C.T."/>
            <person name="Vandamme P."/>
            <person name="Luong K."/>
            <person name="Korlach J."/>
        </authorList>
    </citation>
    <scope>NUCLEOTIDE SEQUENCE [LARGE SCALE GENOMIC DNA]</scope>
    <source>
        <strain evidence="2">RM3659</strain>
    </source>
</reference>
<dbReference type="Proteomes" id="UP000031130">
    <property type="component" value="Chromosome"/>
</dbReference>
<evidence type="ECO:0000313" key="2">
    <source>
        <dbReference type="Proteomes" id="UP000031130"/>
    </source>
</evidence>
<name>A0A0A8HUJ7_CAMLA</name>
<protein>
    <submittedName>
        <fullName evidence="1">Uncharacterized protein</fullName>
    </submittedName>
</protein>
<dbReference type="AlphaFoldDB" id="A0A0A8HUJ7"/>
<dbReference type="HOGENOM" id="CLU_1131963_0_0_7"/>
<evidence type="ECO:0000313" key="1">
    <source>
        <dbReference type="EMBL" id="AJD01497.1"/>
    </source>
</evidence>
<organism evidence="1 2">
    <name type="scientific">Campylobacter lari NCTC 11845</name>
    <dbReference type="NCBI Taxonomy" id="1388749"/>
    <lineage>
        <taxon>Bacteria</taxon>
        <taxon>Pseudomonadati</taxon>
        <taxon>Campylobacterota</taxon>
        <taxon>Epsilonproteobacteria</taxon>
        <taxon>Campylobacterales</taxon>
        <taxon>Campylobacteraceae</taxon>
        <taxon>Campylobacter</taxon>
    </lineage>
</organism>
<dbReference type="EMBL" id="CP007775">
    <property type="protein sequence ID" value="AJD01497.1"/>
    <property type="molecule type" value="Genomic_DNA"/>
</dbReference>
<sequence length="238" mass="26794">MSELVVAEKTQKNNFNFNPYELALVKGDLSELNDEERTSYVKSICDSLGINMLTKPFEYIILNGKLTLYATKTATDQLRQIHKVSITKTEANQIGDIYMVTVYASTPDGRTDCDTGALNIKNLGGDNLANALMKAITKAKRRVTLSICGLGMLDESELDTIKDYNNTKATLIKDEANELKKLGLELRKTLEDMGLNKEEQNAFIKNNNIFTREKIKELLDDKNKIFELKQGLKNDTNI</sequence>
<dbReference type="OrthoDB" id="2553896at2"/>
<proteinExistence type="predicted"/>
<gene>
    <name evidence="1" type="ORF">UPTC3659_0645</name>
</gene>